<evidence type="ECO:0000256" key="5">
    <source>
        <dbReference type="ARBA" id="ARBA00022915"/>
    </source>
</evidence>
<sequence length="251" mass="26602">MNIIISGAMGAMGQAVASNAAARGITVVAGVDREASDRFPYPVFGSFADCGLSADAILDFSNPAALPGLLAFAQEHKIPCVIATTGMDEAHQKMIADASKVIPIFFTFNMSLGVNLLCALAQKAAQVLGEGFDIEIIEKHHNKKIDAPSGTAIMLANAVSEKTPYTPEYVYDRHAVRKRREPNEIGIHSVRGGTIVGEHEVIFAGTDEVITLSHSAYSKSVFAVGALKAAGFISAEGRSPGLYNMNDMISF</sequence>
<dbReference type="SUPFAM" id="SSF51735">
    <property type="entry name" value="NAD(P)-binding Rossmann-fold domains"/>
    <property type="match status" value="1"/>
</dbReference>
<dbReference type="Gene3D" id="3.30.360.10">
    <property type="entry name" value="Dihydrodipicolinate Reductase, domain 2"/>
    <property type="match status" value="1"/>
</dbReference>
<dbReference type="NCBIfam" id="TIGR00036">
    <property type="entry name" value="dapB"/>
    <property type="match status" value="1"/>
</dbReference>
<evidence type="ECO:0000256" key="4">
    <source>
        <dbReference type="ARBA" id="ARBA00022857"/>
    </source>
</evidence>
<dbReference type="Pfam" id="PF05173">
    <property type="entry name" value="DapB_C"/>
    <property type="match status" value="1"/>
</dbReference>
<feature type="active site" description="Proton donor" evidence="9">
    <location>
        <position position="144"/>
    </location>
</feature>
<evidence type="ECO:0000256" key="7">
    <source>
        <dbReference type="ARBA" id="ARBA00023027"/>
    </source>
</evidence>
<dbReference type="CDD" id="cd02274">
    <property type="entry name" value="DHDPR_N"/>
    <property type="match status" value="1"/>
</dbReference>
<feature type="binding site" evidence="9">
    <location>
        <position position="32"/>
    </location>
    <ligand>
        <name>NAD(+)</name>
        <dbReference type="ChEBI" id="CHEBI:57540"/>
    </ligand>
</feature>
<comment type="subunit">
    <text evidence="9">Homotetramer.</text>
</comment>
<dbReference type="InterPro" id="IPR000846">
    <property type="entry name" value="DapB_N"/>
</dbReference>
<dbReference type="Gene3D" id="3.40.50.720">
    <property type="entry name" value="NAD(P)-binding Rossmann-like Domain"/>
    <property type="match status" value="1"/>
</dbReference>
<evidence type="ECO:0000259" key="12">
    <source>
        <dbReference type="Pfam" id="PF05173"/>
    </source>
</evidence>
<accession>A0ABR7NPF7</accession>
<dbReference type="PANTHER" id="PTHR20836:SF7">
    <property type="entry name" value="4-HYDROXY-TETRAHYDRODIPICOLINATE REDUCTASE"/>
    <property type="match status" value="1"/>
</dbReference>
<keyword evidence="2 9" id="KW-0963">Cytoplasm</keyword>
<evidence type="ECO:0000256" key="8">
    <source>
        <dbReference type="ARBA" id="ARBA00023154"/>
    </source>
</evidence>
<dbReference type="EMBL" id="JACRTB010000036">
    <property type="protein sequence ID" value="MBC8577543.1"/>
    <property type="molecule type" value="Genomic_DNA"/>
</dbReference>
<evidence type="ECO:0000313" key="13">
    <source>
        <dbReference type="EMBL" id="MBC8577543.1"/>
    </source>
</evidence>
<feature type="domain" description="Dihydrodipicolinate reductase C-terminal" evidence="12">
    <location>
        <begin position="113"/>
        <end position="249"/>
    </location>
</feature>
<dbReference type="InterPro" id="IPR023940">
    <property type="entry name" value="DHDPR_bac"/>
</dbReference>
<evidence type="ECO:0000256" key="9">
    <source>
        <dbReference type="HAMAP-Rule" id="MF_00102"/>
    </source>
</evidence>
<reference evidence="13 14" key="1">
    <citation type="submission" date="2020-08" db="EMBL/GenBank/DDBJ databases">
        <title>Genome public.</title>
        <authorList>
            <person name="Liu C."/>
            <person name="Sun Q."/>
        </authorList>
    </citation>
    <scope>NUCLEOTIDE SEQUENCE [LARGE SCALE GENOMIC DNA]</scope>
    <source>
        <strain evidence="13 14">BX1</strain>
    </source>
</reference>
<feature type="binding site" evidence="9">
    <location>
        <begin position="107"/>
        <end position="110"/>
    </location>
    <ligand>
        <name>NAD(+)</name>
        <dbReference type="ChEBI" id="CHEBI:57540"/>
    </ligand>
</feature>
<comment type="caution">
    <text evidence="9">Was originally thought to be a dihydrodipicolinate reductase (DHDPR), catalyzing the conversion of dihydrodipicolinate to tetrahydrodipicolinate. However, it was shown in E.coli that the substrate of the enzymatic reaction is not dihydrodipicolinate (DHDP) but in fact (2S,4S)-4-hydroxy-2,3,4,5-tetrahydrodipicolinic acid (HTPA), the product released by the DapA-catalyzed reaction.</text>
</comment>
<comment type="catalytic activity">
    <reaction evidence="9">
        <text>(S)-2,3,4,5-tetrahydrodipicolinate + NAD(+) + H2O = (2S,4S)-4-hydroxy-2,3,4,5-tetrahydrodipicolinate + NADH + H(+)</text>
        <dbReference type="Rhea" id="RHEA:35323"/>
        <dbReference type="ChEBI" id="CHEBI:15377"/>
        <dbReference type="ChEBI" id="CHEBI:15378"/>
        <dbReference type="ChEBI" id="CHEBI:16845"/>
        <dbReference type="ChEBI" id="CHEBI:57540"/>
        <dbReference type="ChEBI" id="CHEBI:57945"/>
        <dbReference type="ChEBI" id="CHEBI:67139"/>
        <dbReference type="EC" id="1.17.1.8"/>
    </reaction>
</comment>
<keyword evidence="6 9" id="KW-0560">Oxidoreductase</keyword>
<organism evidence="13 14">
    <name type="scientific">Yanshouia hominis</name>
    <dbReference type="NCBI Taxonomy" id="2763673"/>
    <lineage>
        <taxon>Bacteria</taxon>
        <taxon>Bacillati</taxon>
        <taxon>Bacillota</taxon>
        <taxon>Clostridia</taxon>
        <taxon>Eubacteriales</taxon>
        <taxon>Oscillospiraceae</taxon>
        <taxon>Yanshouia</taxon>
    </lineage>
</organism>
<keyword evidence="14" id="KW-1185">Reference proteome</keyword>
<dbReference type="RefSeq" id="WP_262400940.1">
    <property type="nucleotide sequence ID" value="NZ_JACRTB010000036.1"/>
</dbReference>
<feature type="binding site" evidence="9">
    <location>
        <begin position="7"/>
        <end position="12"/>
    </location>
    <ligand>
        <name>NAD(+)</name>
        <dbReference type="ChEBI" id="CHEBI:57540"/>
    </ligand>
</feature>
<dbReference type="GO" id="GO:0008839">
    <property type="term" value="F:4-hydroxy-tetrahydrodipicolinate reductase"/>
    <property type="evidence" value="ECO:0007669"/>
    <property type="project" value="UniProtKB-EC"/>
</dbReference>
<evidence type="ECO:0000256" key="6">
    <source>
        <dbReference type="ARBA" id="ARBA00023002"/>
    </source>
</evidence>
<evidence type="ECO:0000259" key="11">
    <source>
        <dbReference type="Pfam" id="PF01113"/>
    </source>
</evidence>
<dbReference type="PANTHER" id="PTHR20836">
    <property type="entry name" value="DIHYDRODIPICOLINATE REDUCTASE"/>
    <property type="match status" value="1"/>
</dbReference>
<evidence type="ECO:0000256" key="1">
    <source>
        <dbReference type="ARBA" id="ARBA00006642"/>
    </source>
</evidence>
<feature type="binding site" evidence="9">
    <location>
        <begin position="150"/>
        <end position="151"/>
    </location>
    <ligand>
        <name>(S)-2,3,4,5-tetrahydrodipicolinate</name>
        <dbReference type="ChEBI" id="CHEBI:16845"/>
    </ligand>
</feature>
<keyword evidence="3 9" id="KW-0028">Amino-acid biosynthesis</keyword>
<comment type="subcellular location">
    <subcellularLocation>
        <location evidence="9">Cytoplasm</location>
    </subcellularLocation>
</comment>
<dbReference type="InterPro" id="IPR022663">
    <property type="entry name" value="DapB_C"/>
</dbReference>
<keyword evidence="8 9" id="KW-0457">Lysine biosynthesis</keyword>
<dbReference type="Proteomes" id="UP000658131">
    <property type="component" value="Unassembled WGS sequence"/>
</dbReference>
<keyword evidence="7 9" id="KW-0520">NAD</keyword>
<dbReference type="PIRSF" id="PIRSF000161">
    <property type="entry name" value="DHPR"/>
    <property type="match status" value="1"/>
</dbReference>
<feature type="binding site" evidence="9">
    <location>
        <position position="141"/>
    </location>
    <ligand>
        <name>(S)-2,3,4,5-tetrahydrodipicolinate</name>
        <dbReference type="ChEBI" id="CHEBI:16845"/>
    </ligand>
</feature>
<proteinExistence type="inferred from homology"/>
<gene>
    <name evidence="9" type="primary">dapB</name>
    <name evidence="13" type="ORF">H8717_14175</name>
</gene>
<feature type="binding site" evidence="9">
    <location>
        <position position="33"/>
    </location>
    <ligand>
        <name>NADP(+)</name>
        <dbReference type="ChEBI" id="CHEBI:58349"/>
    </ligand>
</feature>
<protein>
    <recommendedName>
        <fullName evidence="9 10">4-hydroxy-tetrahydrodipicolinate reductase</fullName>
        <shortName evidence="9">HTPA reductase</shortName>
        <ecNumber evidence="9 10">1.17.1.8</ecNumber>
    </recommendedName>
</protein>
<dbReference type="PROSITE" id="PS01298">
    <property type="entry name" value="DAPB"/>
    <property type="match status" value="1"/>
</dbReference>
<feature type="active site" description="Proton donor/acceptor" evidence="9">
    <location>
        <position position="140"/>
    </location>
</feature>
<comment type="function">
    <text evidence="9">Catalyzes the conversion of 4-hydroxy-tetrahydrodipicolinate (HTPA) to tetrahydrodipicolinate.</text>
</comment>
<comment type="pathway">
    <text evidence="9">Amino-acid biosynthesis; L-lysine biosynthesis via DAP pathway; (S)-tetrahydrodipicolinate from L-aspartate: step 4/4.</text>
</comment>
<comment type="caution">
    <text evidence="13">The sequence shown here is derived from an EMBL/GenBank/DDBJ whole genome shotgun (WGS) entry which is preliminary data.</text>
</comment>
<comment type="catalytic activity">
    <reaction evidence="9">
        <text>(S)-2,3,4,5-tetrahydrodipicolinate + NADP(+) + H2O = (2S,4S)-4-hydroxy-2,3,4,5-tetrahydrodipicolinate + NADPH + H(+)</text>
        <dbReference type="Rhea" id="RHEA:35331"/>
        <dbReference type="ChEBI" id="CHEBI:15377"/>
        <dbReference type="ChEBI" id="CHEBI:15378"/>
        <dbReference type="ChEBI" id="CHEBI:16845"/>
        <dbReference type="ChEBI" id="CHEBI:57783"/>
        <dbReference type="ChEBI" id="CHEBI:58349"/>
        <dbReference type="ChEBI" id="CHEBI:67139"/>
        <dbReference type="EC" id="1.17.1.8"/>
    </reaction>
</comment>
<name>A0ABR7NPF7_9FIRM</name>
<feature type="binding site" evidence="9">
    <location>
        <begin position="83"/>
        <end position="85"/>
    </location>
    <ligand>
        <name>NAD(+)</name>
        <dbReference type="ChEBI" id="CHEBI:57540"/>
    </ligand>
</feature>
<dbReference type="Pfam" id="PF01113">
    <property type="entry name" value="DapB_N"/>
    <property type="match status" value="1"/>
</dbReference>
<dbReference type="InterPro" id="IPR022664">
    <property type="entry name" value="DapB_N_CS"/>
</dbReference>
<feature type="domain" description="Dihydrodipicolinate reductase N-terminal" evidence="11">
    <location>
        <begin position="1"/>
        <end position="110"/>
    </location>
</feature>
<dbReference type="SUPFAM" id="SSF55347">
    <property type="entry name" value="Glyceraldehyde-3-phosphate dehydrogenase-like, C-terminal domain"/>
    <property type="match status" value="1"/>
</dbReference>
<dbReference type="InterPro" id="IPR036291">
    <property type="entry name" value="NAD(P)-bd_dom_sf"/>
</dbReference>
<evidence type="ECO:0000256" key="2">
    <source>
        <dbReference type="ARBA" id="ARBA00022490"/>
    </source>
</evidence>
<comment type="similarity">
    <text evidence="1 9">Belongs to the DapB family.</text>
</comment>
<evidence type="ECO:0000313" key="14">
    <source>
        <dbReference type="Proteomes" id="UP000658131"/>
    </source>
</evidence>
<evidence type="ECO:0000256" key="10">
    <source>
        <dbReference type="NCBIfam" id="TIGR00036"/>
    </source>
</evidence>
<keyword evidence="4 9" id="KW-0521">NADP</keyword>
<dbReference type="HAMAP" id="MF_00102">
    <property type="entry name" value="DapB"/>
    <property type="match status" value="1"/>
</dbReference>
<dbReference type="EC" id="1.17.1.8" evidence="9 10"/>
<evidence type="ECO:0000256" key="3">
    <source>
        <dbReference type="ARBA" id="ARBA00022605"/>
    </source>
</evidence>
<keyword evidence="5 9" id="KW-0220">Diaminopimelate biosynthesis</keyword>